<evidence type="ECO:0000313" key="2">
    <source>
        <dbReference type="EMBL" id="BAR99672.1"/>
    </source>
</evidence>
<feature type="compositionally biased region" description="Low complexity" evidence="1">
    <location>
        <begin position="14"/>
        <end position="26"/>
    </location>
</feature>
<sequence length="61" mass="6643">MVVAAPHSRGDSGSGRASSRTRGCRTGRSVTGVVTWVVGGWGGFTRKRQRAVWHRSIPLRH</sequence>
<gene>
    <name evidence="2" type="ORF">BV133_2079</name>
</gene>
<dbReference type="EMBL" id="AP014854">
    <property type="protein sequence ID" value="BAR99672.1"/>
    <property type="molecule type" value="Genomic_DNA"/>
</dbReference>
<protein>
    <submittedName>
        <fullName evidence="2">Uncharacterized protein</fullName>
    </submittedName>
</protein>
<accession>A0A182D4J1</accession>
<evidence type="ECO:0000256" key="1">
    <source>
        <dbReference type="SAM" id="MobiDB-lite"/>
    </source>
</evidence>
<organism evidence="2">
    <name type="scientific">Blastochloris viridis</name>
    <name type="common">Rhodopseudomonas viridis</name>
    <dbReference type="NCBI Taxonomy" id="1079"/>
    <lineage>
        <taxon>Bacteria</taxon>
        <taxon>Pseudomonadati</taxon>
        <taxon>Pseudomonadota</taxon>
        <taxon>Alphaproteobacteria</taxon>
        <taxon>Hyphomicrobiales</taxon>
        <taxon>Blastochloridaceae</taxon>
        <taxon>Blastochloris</taxon>
    </lineage>
</organism>
<proteinExistence type="predicted"/>
<dbReference type="AlphaFoldDB" id="A0A182D4J1"/>
<name>A0A182D4J1_BLAVI</name>
<feature type="region of interest" description="Disordered" evidence="1">
    <location>
        <begin position="1"/>
        <end position="26"/>
    </location>
</feature>
<reference evidence="2" key="1">
    <citation type="journal article" date="2015" name="Genome Announc.">
        <title>Complete Genome Sequence of the Bacteriochlorophyll b-Producing Photosynthetic Bacterium Blastochloris viridis.</title>
        <authorList>
            <person name="Tsukatani Y."/>
            <person name="Hirose Y."/>
            <person name="Harada J."/>
            <person name="Misawa N."/>
            <person name="Mori K."/>
            <person name="Inoue K."/>
            <person name="Tamiaki H."/>
        </authorList>
    </citation>
    <scope>NUCLEOTIDE SEQUENCE [LARGE SCALE GENOMIC DNA]</scope>
    <source>
        <strain evidence="2">DSM 133</strain>
    </source>
</reference>